<sequence length="86" mass="10145">MGNAVFLHHFLIVQYLELITAVFGFIDKYMLLRQLSVILVRSHHINVKLIFIRLFGQGSDYIVSFEAFLFKHRYVVGFQDFFDEGD</sequence>
<proteinExistence type="predicted"/>
<dbReference type="EMBL" id="VSSQ01013827">
    <property type="protein sequence ID" value="MPM52365.1"/>
    <property type="molecule type" value="Genomic_DNA"/>
</dbReference>
<comment type="caution">
    <text evidence="2">The sequence shown here is derived from an EMBL/GenBank/DDBJ whole genome shotgun (WGS) entry which is preliminary data.</text>
</comment>
<protein>
    <submittedName>
        <fullName evidence="2">Uncharacterized protein</fullName>
    </submittedName>
</protein>
<feature type="transmembrane region" description="Helical" evidence="1">
    <location>
        <begin position="6"/>
        <end position="26"/>
    </location>
</feature>
<evidence type="ECO:0000256" key="1">
    <source>
        <dbReference type="SAM" id="Phobius"/>
    </source>
</evidence>
<name>A0A645AGP4_9ZZZZ</name>
<accession>A0A645AGP4</accession>
<gene>
    <name evidence="2" type="ORF">SDC9_99124</name>
</gene>
<keyword evidence="1" id="KW-1133">Transmembrane helix</keyword>
<keyword evidence="1" id="KW-0472">Membrane</keyword>
<organism evidence="2">
    <name type="scientific">bioreactor metagenome</name>
    <dbReference type="NCBI Taxonomy" id="1076179"/>
    <lineage>
        <taxon>unclassified sequences</taxon>
        <taxon>metagenomes</taxon>
        <taxon>ecological metagenomes</taxon>
    </lineage>
</organism>
<dbReference type="AlphaFoldDB" id="A0A645AGP4"/>
<evidence type="ECO:0000313" key="2">
    <source>
        <dbReference type="EMBL" id="MPM52365.1"/>
    </source>
</evidence>
<keyword evidence="1" id="KW-0812">Transmembrane</keyword>
<reference evidence="2" key="1">
    <citation type="submission" date="2019-08" db="EMBL/GenBank/DDBJ databases">
        <authorList>
            <person name="Kucharzyk K."/>
            <person name="Murdoch R.W."/>
            <person name="Higgins S."/>
            <person name="Loffler F."/>
        </authorList>
    </citation>
    <scope>NUCLEOTIDE SEQUENCE</scope>
</reference>